<protein>
    <submittedName>
        <fullName evidence="5">Beta-carotene/zeaxanthin 4-ketolase</fullName>
    </submittedName>
</protein>
<keyword evidence="3" id="KW-0472">Membrane</keyword>
<gene>
    <name evidence="5" type="primary">ctrW</name>
</gene>
<feature type="transmembrane region" description="Helical" evidence="3">
    <location>
        <begin position="53"/>
        <end position="72"/>
    </location>
</feature>
<feature type="transmembrane region" description="Helical" evidence="3">
    <location>
        <begin position="92"/>
        <end position="110"/>
    </location>
</feature>
<evidence type="ECO:0000256" key="1">
    <source>
        <dbReference type="ARBA" id="ARBA00001954"/>
    </source>
</evidence>
<dbReference type="InterPro" id="IPR054681">
    <property type="entry name" value="CrtW-like"/>
</dbReference>
<dbReference type="Pfam" id="PF00487">
    <property type="entry name" value="FA_desaturase"/>
    <property type="match status" value="1"/>
</dbReference>
<evidence type="ECO:0000256" key="2">
    <source>
        <dbReference type="ARBA" id="ARBA00008749"/>
    </source>
</evidence>
<dbReference type="InterPro" id="IPR005804">
    <property type="entry name" value="FA_desaturase_dom"/>
</dbReference>
<keyword evidence="3" id="KW-1133">Transmembrane helix</keyword>
<comment type="similarity">
    <text evidence="2">Belongs to the fatty acid desaturase type 2 family.</text>
</comment>
<keyword evidence="3" id="KW-0812">Transmembrane</keyword>
<sequence>MTTSAQAYSSIKAAQTAKSESTYRGILIAVAIIGIWAISLMFLLSLNISNLPILWMLPAILWQTFLYTGLFITAHDAMHGVVFPNHPRINHFIGKVAVLLYALFSYNKLLKKHWLHHHKPATPLDPDFHDGTHKSFFAWYLNFMKGYWSWTQLIALVVTFHVIHHILHVPENNLLLFWVIPSILSSIQLFYFGSFLPHKEPEGGYNNIHRAQSNSLPIFWSFISCYHFGYHQEHHEYPHVPWWNLPVIYKMQKEVS</sequence>
<feature type="transmembrane region" description="Helical" evidence="3">
    <location>
        <begin position="147"/>
        <end position="167"/>
    </location>
</feature>
<dbReference type="GO" id="GO:0006629">
    <property type="term" value="P:lipid metabolic process"/>
    <property type="evidence" value="ECO:0007669"/>
    <property type="project" value="InterPro"/>
</dbReference>
<dbReference type="AlphaFoldDB" id="A0A7D4W6P5"/>
<dbReference type="RefSeq" id="WP_250122240.1">
    <property type="nucleotide sequence ID" value="NZ_CP083761.1"/>
</dbReference>
<evidence type="ECO:0000259" key="4">
    <source>
        <dbReference type="Pfam" id="PF00487"/>
    </source>
</evidence>
<comment type="cofactor">
    <cofactor evidence="1">
        <name>Fe(2+)</name>
        <dbReference type="ChEBI" id="CHEBI:29033"/>
    </cofactor>
</comment>
<name>A0A7D4W6P5_9CYAN</name>
<feature type="transmembrane region" description="Helical" evidence="3">
    <location>
        <begin position="26"/>
        <end position="46"/>
    </location>
</feature>
<evidence type="ECO:0000313" key="5">
    <source>
        <dbReference type="EMBL" id="QKS89606.1"/>
    </source>
</evidence>
<dbReference type="EMBL" id="MT438477">
    <property type="protein sequence ID" value="QKS89606.1"/>
    <property type="molecule type" value="Genomic_DNA"/>
</dbReference>
<reference evidence="5" key="1">
    <citation type="journal article" date="2020" name="Life">
        <title>Carotenoid Raman Signatures Are Better Preserved in Dried Cells of the Desert Cyanobacterium Chroococcidiopsis than in Hydrated Counterparts after High-Dose Gamma Irradiation.</title>
        <authorList>
            <person name="Baque M."/>
            <person name="Napoli A."/>
            <person name="Fagliarone C."/>
            <person name="Moeller R."/>
            <person name="de Vera J.P."/>
            <person name="Billi D."/>
        </authorList>
    </citation>
    <scope>NUCLEOTIDE SEQUENCE</scope>
    <source>
        <strain evidence="5">CCMEE 029</strain>
    </source>
</reference>
<feature type="transmembrane region" description="Helical" evidence="3">
    <location>
        <begin position="173"/>
        <end position="192"/>
    </location>
</feature>
<accession>A0A7D4W6P5</accession>
<proteinExistence type="inferred from homology"/>
<evidence type="ECO:0000256" key="3">
    <source>
        <dbReference type="SAM" id="Phobius"/>
    </source>
</evidence>
<dbReference type="NCBIfam" id="NF045690">
    <property type="entry name" value="BCarotKetCrtW"/>
    <property type="match status" value="1"/>
</dbReference>
<feature type="domain" description="Fatty acid desaturase" evidence="4">
    <location>
        <begin position="148"/>
        <end position="250"/>
    </location>
</feature>
<organism evidence="5">
    <name type="scientific">Chroococcidiopsis sp. CCMEE 29</name>
    <dbReference type="NCBI Taxonomy" id="155894"/>
    <lineage>
        <taxon>Bacteria</taxon>
        <taxon>Bacillati</taxon>
        <taxon>Cyanobacteriota</taxon>
        <taxon>Cyanophyceae</taxon>
        <taxon>Chroococcidiopsidales</taxon>
        <taxon>Chroococcidiopsidaceae</taxon>
        <taxon>Chroococcidiopsis</taxon>
    </lineage>
</organism>